<dbReference type="OrthoDB" id="5592777at2"/>
<keyword evidence="1" id="KW-0732">Signal</keyword>
<dbReference type="AlphaFoldDB" id="A0A2M8HF40"/>
<gene>
    <name evidence="2" type="ORF">CUC44_00165</name>
</gene>
<feature type="chain" id="PRO_5014695699" evidence="1">
    <location>
        <begin position="17"/>
        <end position="147"/>
    </location>
</feature>
<sequence>MRATLILLFFSSTAMALDRPIDNAWLTPPPQSAQPAKQVWQSNIDTNDLLKAPKPLSFGVDVVTDSNGSRSVTPYQKLNLTAEKSVTLSFEKQKPRIKFNISGINTAVKLRGDGVKMQFNPSDKTIPLQVELKVTDDESMMRVDYRF</sequence>
<accession>A0A2M8HF40</accession>
<protein>
    <submittedName>
        <fullName evidence="2">Uncharacterized protein</fullName>
    </submittedName>
</protein>
<evidence type="ECO:0000256" key="1">
    <source>
        <dbReference type="SAM" id="SignalP"/>
    </source>
</evidence>
<keyword evidence="3" id="KW-1185">Reference proteome</keyword>
<proteinExistence type="predicted"/>
<dbReference type="Proteomes" id="UP000232060">
    <property type="component" value="Unassembled WGS sequence"/>
</dbReference>
<evidence type="ECO:0000313" key="3">
    <source>
        <dbReference type="Proteomes" id="UP000232060"/>
    </source>
</evidence>
<feature type="signal peptide" evidence="1">
    <location>
        <begin position="1"/>
        <end position="16"/>
    </location>
</feature>
<dbReference type="RefSeq" id="WP_100857990.1">
    <property type="nucleotide sequence ID" value="NZ_PGCP01000001.1"/>
</dbReference>
<organism evidence="2 3">
    <name type="scientific">Aeromonas lusitana</name>
    <dbReference type="NCBI Taxonomy" id="931529"/>
    <lineage>
        <taxon>Bacteria</taxon>
        <taxon>Pseudomonadati</taxon>
        <taxon>Pseudomonadota</taxon>
        <taxon>Gammaproteobacteria</taxon>
        <taxon>Aeromonadales</taxon>
        <taxon>Aeromonadaceae</taxon>
        <taxon>Aeromonas</taxon>
    </lineage>
</organism>
<comment type="caution">
    <text evidence="2">The sequence shown here is derived from an EMBL/GenBank/DDBJ whole genome shotgun (WGS) entry which is preliminary data.</text>
</comment>
<name>A0A2M8HF40_9GAMM</name>
<evidence type="ECO:0000313" key="2">
    <source>
        <dbReference type="EMBL" id="PJC95141.1"/>
    </source>
</evidence>
<dbReference type="EMBL" id="PGCP01000001">
    <property type="protein sequence ID" value="PJC95141.1"/>
    <property type="molecule type" value="Genomic_DNA"/>
</dbReference>
<reference evidence="2 3" key="1">
    <citation type="submission" date="2017-11" db="EMBL/GenBank/DDBJ databases">
        <title>Draft genome sequence of environmental isolate Aeromonas lusitania sp. nov. MDC 2473.</title>
        <authorList>
            <person name="Colston S.M."/>
            <person name="Navarro A."/>
            <person name="Martinez-Murcia A.J."/>
            <person name="Graf J."/>
        </authorList>
    </citation>
    <scope>NUCLEOTIDE SEQUENCE [LARGE SCALE GENOMIC DNA]</scope>
    <source>
        <strain evidence="2 3">MDC 2473</strain>
    </source>
</reference>